<keyword evidence="3" id="KW-1185">Reference proteome</keyword>
<feature type="region of interest" description="Disordered" evidence="1">
    <location>
        <begin position="14"/>
        <end position="77"/>
    </location>
</feature>
<dbReference type="Proteomes" id="UP000738349">
    <property type="component" value="Unassembled WGS sequence"/>
</dbReference>
<feature type="region of interest" description="Disordered" evidence="1">
    <location>
        <begin position="179"/>
        <end position="199"/>
    </location>
</feature>
<reference evidence="2" key="1">
    <citation type="journal article" date="2021" name="Nat. Commun.">
        <title>Genetic determinants of endophytism in the Arabidopsis root mycobiome.</title>
        <authorList>
            <person name="Mesny F."/>
            <person name="Miyauchi S."/>
            <person name="Thiergart T."/>
            <person name="Pickel B."/>
            <person name="Atanasova L."/>
            <person name="Karlsson M."/>
            <person name="Huettel B."/>
            <person name="Barry K.W."/>
            <person name="Haridas S."/>
            <person name="Chen C."/>
            <person name="Bauer D."/>
            <person name="Andreopoulos W."/>
            <person name="Pangilinan J."/>
            <person name="LaButti K."/>
            <person name="Riley R."/>
            <person name="Lipzen A."/>
            <person name="Clum A."/>
            <person name="Drula E."/>
            <person name="Henrissat B."/>
            <person name="Kohler A."/>
            <person name="Grigoriev I.V."/>
            <person name="Martin F.M."/>
            <person name="Hacquard S."/>
        </authorList>
    </citation>
    <scope>NUCLEOTIDE SEQUENCE</scope>
    <source>
        <strain evidence="2">MPI-CAGE-AT-0147</strain>
    </source>
</reference>
<sequence>MTIANVDAVRASGGLQSNSDKIVNNKGRVQSSTRKSASKITKKRAQKKKAPPIGSARDFPCRPCITRTTKNPRHEYASQDNANQLLSKVPAGAVSAVHAFWELNRLIDDVNKDPDDAWHSAAQRAAQQLRACGAADRGPAASLAHAPALARLGESAEPTLEERKVAALEAIAEAARLWTQLNNPNEEGTEVGEESDKEY</sequence>
<proteinExistence type="predicted"/>
<dbReference type="OrthoDB" id="5093965at2759"/>
<feature type="compositionally biased region" description="Basic residues" evidence="1">
    <location>
        <begin position="36"/>
        <end position="50"/>
    </location>
</feature>
<dbReference type="EMBL" id="JAGMUV010000012">
    <property type="protein sequence ID" value="KAH7137896.1"/>
    <property type="molecule type" value="Genomic_DNA"/>
</dbReference>
<feature type="compositionally biased region" description="Acidic residues" evidence="1">
    <location>
        <begin position="187"/>
        <end position="199"/>
    </location>
</feature>
<dbReference type="AlphaFoldDB" id="A0A9P9IZI7"/>
<evidence type="ECO:0000256" key="1">
    <source>
        <dbReference type="SAM" id="MobiDB-lite"/>
    </source>
</evidence>
<organism evidence="2 3">
    <name type="scientific">Dactylonectria macrodidyma</name>
    <dbReference type="NCBI Taxonomy" id="307937"/>
    <lineage>
        <taxon>Eukaryota</taxon>
        <taxon>Fungi</taxon>
        <taxon>Dikarya</taxon>
        <taxon>Ascomycota</taxon>
        <taxon>Pezizomycotina</taxon>
        <taxon>Sordariomycetes</taxon>
        <taxon>Hypocreomycetidae</taxon>
        <taxon>Hypocreales</taxon>
        <taxon>Nectriaceae</taxon>
        <taxon>Dactylonectria</taxon>
    </lineage>
</organism>
<comment type="caution">
    <text evidence="2">The sequence shown here is derived from an EMBL/GenBank/DDBJ whole genome shotgun (WGS) entry which is preliminary data.</text>
</comment>
<evidence type="ECO:0000313" key="3">
    <source>
        <dbReference type="Proteomes" id="UP000738349"/>
    </source>
</evidence>
<protein>
    <submittedName>
        <fullName evidence="2">Uncharacterized protein</fullName>
    </submittedName>
</protein>
<accession>A0A9P9IZI7</accession>
<evidence type="ECO:0000313" key="2">
    <source>
        <dbReference type="EMBL" id="KAH7137896.1"/>
    </source>
</evidence>
<gene>
    <name evidence="2" type="ORF">EDB81DRAFT_844304</name>
</gene>
<feature type="compositionally biased region" description="Polar residues" evidence="1">
    <location>
        <begin position="14"/>
        <end position="35"/>
    </location>
</feature>
<name>A0A9P9IZI7_9HYPO</name>